<dbReference type="NCBIfam" id="TIGR01498">
    <property type="entry name" value="folK"/>
    <property type="match status" value="1"/>
</dbReference>
<keyword evidence="6" id="KW-0547">Nucleotide-binding</keyword>
<evidence type="ECO:0000256" key="6">
    <source>
        <dbReference type="ARBA" id="ARBA00022741"/>
    </source>
</evidence>
<proteinExistence type="inferred from homology"/>
<dbReference type="CDD" id="cd00483">
    <property type="entry name" value="HPPK"/>
    <property type="match status" value="1"/>
</dbReference>
<keyword evidence="8" id="KW-0067">ATP-binding</keyword>
<evidence type="ECO:0000256" key="2">
    <source>
        <dbReference type="ARBA" id="ARBA00005810"/>
    </source>
</evidence>
<evidence type="ECO:0000256" key="7">
    <source>
        <dbReference type="ARBA" id="ARBA00022777"/>
    </source>
</evidence>
<dbReference type="SUPFAM" id="SSF55083">
    <property type="entry name" value="6-hydroxymethyl-7,8-dihydropterin pyrophosphokinase, HPPK"/>
    <property type="match status" value="1"/>
</dbReference>
<sequence length="165" mass="19280">MTYSYYIAAGSNIHPRREYINRAVSALTRHGRIAGESPLYRSAAYGVREQAEFLNAVLEWHSDLPPLEALALLKRIEKETGRRESFRWGPREIDLDIIDYNGREWHDEQLTIPHADFENRLFVLYPLRDVAPDYRNRRGQTLTRLIENCSDRGEISLYTPEAYVP</sequence>
<dbReference type="Gene3D" id="3.30.70.560">
    <property type="entry name" value="7,8-Dihydro-6-hydroxymethylpterin-pyrophosphokinase HPPK"/>
    <property type="match status" value="1"/>
</dbReference>
<dbReference type="GO" id="GO:0005524">
    <property type="term" value="F:ATP binding"/>
    <property type="evidence" value="ECO:0007669"/>
    <property type="project" value="UniProtKB-KW"/>
</dbReference>
<protein>
    <recommendedName>
        <fullName evidence="4">2-amino-4-hydroxy-6-hydroxymethyldihydropteridine pyrophosphokinase</fullName>
        <ecNumber evidence="3">2.7.6.3</ecNumber>
    </recommendedName>
    <alternativeName>
        <fullName evidence="11">6-hydroxymethyl-7,8-dihydropterin pyrophosphokinase</fullName>
    </alternativeName>
    <alternativeName>
        <fullName evidence="12">7,8-dihydro-6-hydroxymethylpterin-pyrophosphokinase</fullName>
    </alternativeName>
</protein>
<evidence type="ECO:0000256" key="8">
    <source>
        <dbReference type="ARBA" id="ARBA00022840"/>
    </source>
</evidence>
<dbReference type="PANTHER" id="PTHR43071:SF1">
    <property type="entry name" value="2-AMINO-4-HYDROXY-6-HYDROXYMETHYLDIHYDROPTERIDINE PYROPHOSPHOKINASE"/>
    <property type="match status" value="1"/>
</dbReference>
<feature type="domain" description="7,8-dihydro-6-hydroxymethylpterin-pyrophosphokinase" evidence="13">
    <location>
        <begin position="87"/>
        <end position="98"/>
    </location>
</feature>
<dbReference type="PANTHER" id="PTHR43071">
    <property type="entry name" value="2-AMINO-4-HYDROXY-6-HYDROXYMETHYLDIHYDROPTERIDINE PYROPHOSPHOKINASE"/>
    <property type="match status" value="1"/>
</dbReference>
<dbReference type="PROSITE" id="PS00794">
    <property type="entry name" value="HPPK"/>
    <property type="match status" value="1"/>
</dbReference>
<evidence type="ECO:0000313" key="14">
    <source>
        <dbReference type="EMBL" id="HED11333.1"/>
    </source>
</evidence>
<gene>
    <name evidence="14" type="primary">folK</name>
    <name evidence="14" type="ORF">ENJ10_11645</name>
</gene>
<evidence type="ECO:0000256" key="9">
    <source>
        <dbReference type="ARBA" id="ARBA00022909"/>
    </source>
</evidence>
<dbReference type="Pfam" id="PF01288">
    <property type="entry name" value="HPPK"/>
    <property type="match status" value="1"/>
</dbReference>
<dbReference type="InterPro" id="IPR035907">
    <property type="entry name" value="Hppk_sf"/>
</dbReference>
<reference evidence="14" key="1">
    <citation type="journal article" date="2020" name="mSystems">
        <title>Genome- and Community-Level Interaction Insights into Carbon Utilization and Element Cycling Functions of Hydrothermarchaeota in Hydrothermal Sediment.</title>
        <authorList>
            <person name="Zhou Z."/>
            <person name="Liu Y."/>
            <person name="Xu W."/>
            <person name="Pan J."/>
            <person name="Luo Z.H."/>
            <person name="Li M."/>
        </authorList>
    </citation>
    <scope>NUCLEOTIDE SEQUENCE [LARGE SCALE GENOMIC DNA]</scope>
    <source>
        <strain evidence="14">HyVt-456</strain>
    </source>
</reference>
<dbReference type="GO" id="GO:0046654">
    <property type="term" value="P:tetrahydrofolate biosynthetic process"/>
    <property type="evidence" value="ECO:0007669"/>
    <property type="project" value="UniProtKB-UniPathway"/>
</dbReference>
<comment type="function">
    <text evidence="10">Catalyzes the transfer of pyrophosphate from adenosine triphosphate (ATP) to 6-hydroxymethyl-7,8-dihydropterin, an enzymatic step in folate biosynthesis pathway.</text>
</comment>
<comment type="similarity">
    <text evidence="2">Belongs to the HPPK family.</text>
</comment>
<evidence type="ECO:0000256" key="3">
    <source>
        <dbReference type="ARBA" id="ARBA00013253"/>
    </source>
</evidence>
<keyword evidence="7" id="KW-0418">Kinase</keyword>
<dbReference type="AlphaFoldDB" id="A0A7V1LNN5"/>
<name>A0A7V1LNN5_CALAY</name>
<organism evidence="14">
    <name type="scientific">Caldithrix abyssi</name>
    <dbReference type="NCBI Taxonomy" id="187145"/>
    <lineage>
        <taxon>Bacteria</taxon>
        <taxon>Pseudomonadati</taxon>
        <taxon>Calditrichota</taxon>
        <taxon>Calditrichia</taxon>
        <taxon>Calditrichales</taxon>
        <taxon>Calditrichaceae</taxon>
        <taxon>Caldithrix</taxon>
    </lineage>
</organism>
<comment type="caution">
    <text evidence="14">The sequence shown here is derived from an EMBL/GenBank/DDBJ whole genome shotgun (WGS) entry which is preliminary data.</text>
</comment>
<evidence type="ECO:0000256" key="12">
    <source>
        <dbReference type="ARBA" id="ARBA00033413"/>
    </source>
</evidence>
<comment type="pathway">
    <text evidence="1">Cofactor biosynthesis; tetrahydrofolate biosynthesis; 2-amino-4-hydroxy-6-hydroxymethyl-7,8-dihydropteridine diphosphate from 7,8-dihydroneopterin triphosphate: step 4/4.</text>
</comment>
<dbReference type="GO" id="GO:0003848">
    <property type="term" value="F:2-amino-4-hydroxy-6-hydroxymethyldihydropteridine diphosphokinase activity"/>
    <property type="evidence" value="ECO:0007669"/>
    <property type="project" value="UniProtKB-EC"/>
</dbReference>
<evidence type="ECO:0000256" key="11">
    <source>
        <dbReference type="ARBA" id="ARBA00029766"/>
    </source>
</evidence>
<evidence type="ECO:0000256" key="10">
    <source>
        <dbReference type="ARBA" id="ARBA00029409"/>
    </source>
</evidence>
<dbReference type="InterPro" id="IPR000550">
    <property type="entry name" value="Hppk"/>
</dbReference>
<evidence type="ECO:0000256" key="4">
    <source>
        <dbReference type="ARBA" id="ARBA00016218"/>
    </source>
</evidence>
<dbReference type="GO" id="GO:0016301">
    <property type="term" value="F:kinase activity"/>
    <property type="evidence" value="ECO:0007669"/>
    <property type="project" value="UniProtKB-KW"/>
</dbReference>
<evidence type="ECO:0000256" key="5">
    <source>
        <dbReference type="ARBA" id="ARBA00022679"/>
    </source>
</evidence>
<dbReference type="EMBL" id="DRLD01000323">
    <property type="protein sequence ID" value="HED11333.1"/>
    <property type="molecule type" value="Genomic_DNA"/>
</dbReference>
<dbReference type="GO" id="GO:0046656">
    <property type="term" value="P:folic acid biosynthetic process"/>
    <property type="evidence" value="ECO:0007669"/>
    <property type="project" value="UniProtKB-KW"/>
</dbReference>
<evidence type="ECO:0000259" key="13">
    <source>
        <dbReference type="PROSITE" id="PS00794"/>
    </source>
</evidence>
<dbReference type="UniPathway" id="UPA00077">
    <property type="reaction ID" value="UER00155"/>
</dbReference>
<keyword evidence="5 14" id="KW-0808">Transferase</keyword>
<evidence type="ECO:0000256" key="1">
    <source>
        <dbReference type="ARBA" id="ARBA00005051"/>
    </source>
</evidence>
<accession>A0A7V1LNN5</accession>
<dbReference type="EC" id="2.7.6.3" evidence="3"/>
<dbReference type="Proteomes" id="UP000886005">
    <property type="component" value="Unassembled WGS sequence"/>
</dbReference>
<keyword evidence="9" id="KW-0289">Folate biosynthesis</keyword>